<accession>A0A418X370</accession>
<keyword evidence="2" id="KW-0479">Metal-binding</keyword>
<dbReference type="PANTHER" id="PTHR43808:SF10">
    <property type="entry name" value="BLL3749 PROTEIN"/>
    <property type="match status" value="1"/>
</dbReference>
<dbReference type="EMBL" id="QYUN01000002">
    <property type="protein sequence ID" value="RJG06865.1"/>
    <property type="molecule type" value="Genomic_DNA"/>
</dbReference>
<dbReference type="PIRSF" id="PIRSF037238">
    <property type="entry name" value="Carboxypeptidase_G2"/>
    <property type="match status" value="1"/>
</dbReference>
<reference evidence="8 9" key="1">
    <citation type="submission" date="2018-09" db="EMBL/GenBank/DDBJ databases">
        <authorList>
            <person name="Zhu H."/>
        </authorList>
    </citation>
    <scope>NUCLEOTIDE SEQUENCE [LARGE SCALE GENOMIC DNA]</scope>
    <source>
        <strain evidence="8 9">K2R10-39</strain>
    </source>
</reference>
<dbReference type="RefSeq" id="WP_119739822.1">
    <property type="nucleotide sequence ID" value="NZ_QYUN01000002.1"/>
</dbReference>
<comment type="caution">
    <text evidence="8">The sequence shown here is derived from an EMBL/GenBank/DDBJ whole genome shotgun (WGS) entry which is preliminary data.</text>
</comment>
<dbReference type="PROSITE" id="PS51257">
    <property type="entry name" value="PROKAR_LIPOPROTEIN"/>
    <property type="match status" value="1"/>
</dbReference>
<dbReference type="CDD" id="cd03885">
    <property type="entry name" value="M20_CPDG2"/>
    <property type="match status" value="1"/>
</dbReference>
<evidence type="ECO:0000313" key="8">
    <source>
        <dbReference type="EMBL" id="RJG06865.1"/>
    </source>
</evidence>
<dbReference type="InterPro" id="IPR001261">
    <property type="entry name" value="ArgE/DapE_CS"/>
</dbReference>
<keyword evidence="4" id="KW-0862">Zinc</keyword>
<dbReference type="Pfam" id="PF07687">
    <property type="entry name" value="M20_dimer"/>
    <property type="match status" value="1"/>
</dbReference>
<evidence type="ECO:0000259" key="7">
    <source>
        <dbReference type="Pfam" id="PF07687"/>
    </source>
</evidence>
<evidence type="ECO:0000256" key="4">
    <source>
        <dbReference type="ARBA" id="ARBA00022833"/>
    </source>
</evidence>
<feature type="active site" evidence="5">
    <location>
        <position position="121"/>
    </location>
</feature>
<feature type="active site" description="Proton acceptor" evidence="5">
    <location>
        <position position="182"/>
    </location>
</feature>
<dbReference type="PROSITE" id="PS00759">
    <property type="entry name" value="ARGE_DAPE_CPG2_2"/>
    <property type="match status" value="1"/>
</dbReference>
<proteinExistence type="predicted"/>
<evidence type="ECO:0000256" key="6">
    <source>
        <dbReference type="SAM" id="SignalP"/>
    </source>
</evidence>
<organism evidence="8 9">
    <name type="scientific">Noviherbaspirillum cavernae</name>
    <dbReference type="NCBI Taxonomy" id="2320862"/>
    <lineage>
        <taxon>Bacteria</taxon>
        <taxon>Pseudomonadati</taxon>
        <taxon>Pseudomonadota</taxon>
        <taxon>Betaproteobacteria</taxon>
        <taxon>Burkholderiales</taxon>
        <taxon>Oxalobacteraceae</taxon>
        <taxon>Noviherbaspirillum</taxon>
    </lineage>
</organism>
<dbReference type="Proteomes" id="UP000285190">
    <property type="component" value="Unassembled WGS sequence"/>
</dbReference>
<dbReference type="AlphaFoldDB" id="A0A418X370"/>
<dbReference type="GO" id="GO:0016787">
    <property type="term" value="F:hydrolase activity"/>
    <property type="evidence" value="ECO:0007669"/>
    <property type="project" value="UniProtKB-KW"/>
</dbReference>
<feature type="domain" description="Peptidase M20 dimerisation" evidence="7">
    <location>
        <begin position="220"/>
        <end position="320"/>
    </location>
</feature>
<keyword evidence="6" id="KW-0732">Signal</keyword>
<dbReference type="Gene3D" id="3.40.630.10">
    <property type="entry name" value="Zn peptidases"/>
    <property type="match status" value="1"/>
</dbReference>
<feature type="chain" id="PRO_5019013977" evidence="6">
    <location>
        <begin position="34"/>
        <end position="422"/>
    </location>
</feature>
<dbReference type="InterPro" id="IPR050072">
    <property type="entry name" value="Peptidase_M20A"/>
</dbReference>
<evidence type="ECO:0000256" key="2">
    <source>
        <dbReference type="ARBA" id="ARBA00022723"/>
    </source>
</evidence>
<dbReference type="Pfam" id="PF01546">
    <property type="entry name" value="Peptidase_M20"/>
    <property type="match status" value="1"/>
</dbReference>
<dbReference type="InterPro" id="IPR017150">
    <property type="entry name" value="Pept_M20_glutamate_carboxypep"/>
</dbReference>
<comment type="cofactor">
    <cofactor evidence="1">
        <name>Zn(2+)</name>
        <dbReference type="ChEBI" id="CHEBI:29105"/>
    </cofactor>
</comment>
<evidence type="ECO:0000256" key="3">
    <source>
        <dbReference type="ARBA" id="ARBA00022801"/>
    </source>
</evidence>
<dbReference type="InterPro" id="IPR011650">
    <property type="entry name" value="Peptidase_M20_dimer"/>
</dbReference>
<dbReference type="NCBIfam" id="NF004788">
    <property type="entry name" value="PRK06133.1"/>
    <property type="match status" value="1"/>
</dbReference>
<evidence type="ECO:0000256" key="5">
    <source>
        <dbReference type="PIRSR" id="PIRSR037238-1"/>
    </source>
</evidence>
<evidence type="ECO:0000256" key="1">
    <source>
        <dbReference type="ARBA" id="ARBA00001947"/>
    </source>
</evidence>
<dbReference type="GO" id="GO:0046872">
    <property type="term" value="F:metal ion binding"/>
    <property type="evidence" value="ECO:0007669"/>
    <property type="project" value="UniProtKB-KW"/>
</dbReference>
<dbReference type="SUPFAM" id="SSF55031">
    <property type="entry name" value="Bacterial exopeptidase dimerisation domain"/>
    <property type="match status" value="1"/>
</dbReference>
<dbReference type="OrthoDB" id="9776600at2"/>
<dbReference type="PROSITE" id="PS00758">
    <property type="entry name" value="ARGE_DAPE_CPG2_1"/>
    <property type="match status" value="1"/>
</dbReference>
<keyword evidence="3 8" id="KW-0378">Hydrolase</keyword>
<dbReference type="PANTHER" id="PTHR43808">
    <property type="entry name" value="ACETYLORNITHINE DEACETYLASE"/>
    <property type="match status" value="1"/>
</dbReference>
<dbReference type="SUPFAM" id="SSF53187">
    <property type="entry name" value="Zn-dependent exopeptidases"/>
    <property type="match status" value="1"/>
</dbReference>
<sequence>MHPSPFRTARAPRLVLSLMAALSACAVFTCAHAADPDTKLLEAAKQAQPALIDTLKDMVSIESGSSNAAGLAKMADYTEKQLKALGARTERHKSGKGAGSTVVGTFTGTGTKRLMLMAHMDTVYPEGTLATQPWRVESGRIYGPGIADDKGGIAVILHALKMLNDAGWRDYAKVTVLFNSDEEIGSIDSGELIATLAAEHDYVFSCEPIAARAEGLLLGASGTGTVTMQVRGRTSHAGAAPELGRNALVELSHQILQTRDIAKSIPGTQLNWTVAQAGQVRNQIPERAFATADMRLTVADGFERMEAALRERVANKLVPDTETTIAIERGRPPFVASSAARELAKKAQGIYGEIGRKLALHDNTGGATDAGFAARSGKAIVLESFGLAGEGYHARDEFITVDSIVPRLYLMTRMMQEVAKAQ</sequence>
<keyword evidence="9" id="KW-1185">Reference proteome</keyword>
<protein>
    <submittedName>
        <fullName evidence="8">M20/M25/M40 family metallo-hydrolase</fullName>
    </submittedName>
</protein>
<evidence type="ECO:0000313" key="9">
    <source>
        <dbReference type="Proteomes" id="UP000285190"/>
    </source>
</evidence>
<name>A0A418X370_9BURK</name>
<gene>
    <name evidence="8" type="ORF">D3870_13425</name>
</gene>
<feature type="signal peptide" evidence="6">
    <location>
        <begin position="1"/>
        <end position="33"/>
    </location>
</feature>
<dbReference type="InterPro" id="IPR002933">
    <property type="entry name" value="Peptidase_M20"/>
</dbReference>
<dbReference type="InterPro" id="IPR036264">
    <property type="entry name" value="Bact_exopeptidase_dim_dom"/>
</dbReference>
<dbReference type="Gene3D" id="3.30.70.360">
    <property type="match status" value="1"/>
</dbReference>